<dbReference type="AlphaFoldDB" id="A0AAN9KNR6"/>
<dbReference type="Proteomes" id="UP001367508">
    <property type="component" value="Unassembled WGS sequence"/>
</dbReference>
<accession>A0AAN9KNR6</accession>
<protein>
    <submittedName>
        <fullName evidence="1">Uncharacterized protein</fullName>
    </submittedName>
</protein>
<sequence>MQWGVSTIGPDALLWGRTWIPLTLPSAYRVDPSSAMSMTSPPPNRSISLHDRREPTVMLRPNIPHCLMTLKASSKPGEPWLVSIRARVEWGLCSRRSSFDLSPKPTRRADPLDGVLAEMQPQLQLAVTWLQRRETYPDELYWARLLGLKSQITMCKATSRTILRDESRDMESLWTSLDTLSYLASNVLPRSNVVFMLKLPEGVMGEIPEQSISERRSLTCKQSIEDRKIEIKRSEHLLAYGGDEQESLRNVSDHRGRFLSEL</sequence>
<keyword evidence="2" id="KW-1185">Reference proteome</keyword>
<reference evidence="1 2" key="1">
    <citation type="submission" date="2024-01" db="EMBL/GenBank/DDBJ databases">
        <title>The genomes of 5 underutilized Papilionoideae crops provide insights into root nodulation and disease resistanc.</title>
        <authorList>
            <person name="Jiang F."/>
        </authorList>
    </citation>
    <scope>NUCLEOTIDE SEQUENCE [LARGE SCALE GENOMIC DNA]</scope>
    <source>
        <strain evidence="1">LVBAO_FW01</strain>
        <tissue evidence="1">Leaves</tissue>
    </source>
</reference>
<evidence type="ECO:0000313" key="1">
    <source>
        <dbReference type="EMBL" id="KAK7320892.1"/>
    </source>
</evidence>
<comment type="caution">
    <text evidence="1">The sequence shown here is derived from an EMBL/GenBank/DDBJ whole genome shotgun (WGS) entry which is preliminary data.</text>
</comment>
<organism evidence="1 2">
    <name type="scientific">Canavalia gladiata</name>
    <name type="common">Sword bean</name>
    <name type="synonym">Dolichos gladiatus</name>
    <dbReference type="NCBI Taxonomy" id="3824"/>
    <lineage>
        <taxon>Eukaryota</taxon>
        <taxon>Viridiplantae</taxon>
        <taxon>Streptophyta</taxon>
        <taxon>Embryophyta</taxon>
        <taxon>Tracheophyta</taxon>
        <taxon>Spermatophyta</taxon>
        <taxon>Magnoliopsida</taxon>
        <taxon>eudicotyledons</taxon>
        <taxon>Gunneridae</taxon>
        <taxon>Pentapetalae</taxon>
        <taxon>rosids</taxon>
        <taxon>fabids</taxon>
        <taxon>Fabales</taxon>
        <taxon>Fabaceae</taxon>
        <taxon>Papilionoideae</taxon>
        <taxon>50 kb inversion clade</taxon>
        <taxon>NPAAA clade</taxon>
        <taxon>indigoferoid/millettioid clade</taxon>
        <taxon>Phaseoleae</taxon>
        <taxon>Canavalia</taxon>
    </lineage>
</organism>
<gene>
    <name evidence="1" type="ORF">VNO77_30808</name>
</gene>
<proteinExistence type="predicted"/>
<name>A0AAN9KNR6_CANGL</name>
<evidence type="ECO:0000313" key="2">
    <source>
        <dbReference type="Proteomes" id="UP001367508"/>
    </source>
</evidence>
<dbReference type="EMBL" id="JAYMYQ010000007">
    <property type="protein sequence ID" value="KAK7320892.1"/>
    <property type="molecule type" value="Genomic_DNA"/>
</dbReference>